<gene>
    <name evidence="1" type="ORF">METZ01_LOCUS517459</name>
</gene>
<dbReference type="AlphaFoldDB" id="A0A383F888"/>
<organism evidence="1">
    <name type="scientific">marine metagenome</name>
    <dbReference type="NCBI Taxonomy" id="408172"/>
    <lineage>
        <taxon>unclassified sequences</taxon>
        <taxon>metagenomes</taxon>
        <taxon>ecological metagenomes</taxon>
    </lineage>
</organism>
<evidence type="ECO:0000313" key="1">
    <source>
        <dbReference type="EMBL" id="SVE64605.1"/>
    </source>
</evidence>
<name>A0A383F888_9ZZZZ</name>
<sequence length="32" mass="3809">NKKEKKFSFINNNSSSLSLFNENKKLYKSDKK</sequence>
<accession>A0A383F888</accession>
<protein>
    <submittedName>
        <fullName evidence="1">Uncharacterized protein</fullName>
    </submittedName>
</protein>
<proteinExistence type="predicted"/>
<reference evidence="1" key="1">
    <citation type="submission" date="2018-05" db="EMBL/GenBank/DDBJ databases">
        <authorList>
            <person name="Lanie J.A."/>
            <person name="Ng W.-L."/>
            <person name="Kazmierczak K.M."/>
            <person name="Andrzejewski T.M."/>
            <person name="Davidsen T.M."/>
            <person name="Wayne K.J."/>
            <person name="Tettelin H."/>
            <person name="Glass J.I."/>
            <person name="Rusch D."/>
            <person name="Podicherti R."/>
            <person name="Tsui H.-C.T."/>
            <person name="Winkler M.E."/>
        </authorList>
    </citation>
    <scope>NUCLEOTIDE SEQUENCE</scope>
</reference>
<feature type="non-terminal residue" evidence="1">
    <location>
        <position position="1"/>
    </location>
</feature>
<dbReference type="EMBL" id="UINC01231876">
    <property type="protein sequence ID" value="SVE64605.1"/>
    <property type="molecule type" value="Genomic_DNA"/>
</dbReference>